<feature type="compositionally biased region" description="Acidic residues" evidence="1">
    <location>
        <begin position="111"/>
        <end position="130"/>
    </location>
</feature>
<evidence type="ECO:0000313" key="2">
    <source>
        <dbReference type="EMBL" id="KAK1005312.1"/>
    </source>
</evidence>
<accession>A0AAN6KWA1</accession>
<dbReference type="AlphaFoldDB" id="A0AAN6KWA1"/>
<dbReference type="InterPro" id="IPR029063">
    <property type="entry name" value="SAM-dependent_MTases_sf"/>
</dbReference>
<protein>
    <recommendedName>
        <fullName evidence="4">Methyltransferase domain-containing protein</fullName>
    </recommendedName>
</protein>
<evidence type="ECO:0000256" key="1">
    <source>
        <dbReference type="SAM" id="MobiDB-lite"/>
    </source>
</evidence>
<proteinExistence type="predicted"/>
<gene>
    <name evidence="2" type="ORF">LTR91_004169</name>
</gene>
<dbReference type="Gene3D" id="3.40.50.150">
    <property type="entry name" value="Vaccinia Virus protein VP39"/>
    <property type="match status" value="1"/>
</dbReference>
<name>A0AAN6KWA1_9PEZI</name>
<dbReference type="Pfam" id="PF13489">
    <property type="entry name" value="Methyltransf_23"/>
    <property type="match status" value="1"/>
</dbReference>
<organism evidence="2 3">
    <name type="scientific">Friedmanniomyces endolithicus</name>
    <dbReference type="NCBI Taxonomy" id="329885"/>
    <lineage>
        <taxon>Eukaryota</taxon>
        <taxon>Fungi</taxon>
        <taxon>Dikarya</taxon>
        <taxon>Ascomycota</taxon>
        <taxon>Pezizomycotina</taxon>
        <taxon>Dothideomycetes</taxon>
        <taxon>Dothideomycetidae</taxon>
        <taxon>Mycosphaerellales</taxon>
        <taxon>Teratosphaeriaceae</taxon>
        <taxon>Friedmanniomyces</taxon>
    </lineage>
</organism>
<sequence>MAQVPQPLDDRRHTFGGRRFSLFSLQNNTYCIPVDEAEEERCDELHKIIRQVCGNRIVLVPPGQFPPPGVDEPLVLDCGFGNGAWIDDLLGVREYEDCKVAGVDIYLGSRDDDEDDDGDDDDEEEDDGLQEFEKKRWNLNAPFRTDTSTSRLRREQFDLINSRFLAEGINTNRWRSYIRELKELLKPGGWLQMVELELVFQSDNGRLAPNASEPLHVWSQWYSHTMELSDKNPRIGRLLGQHLQTEGFDSVSFVPRRLEIGRWNSGPGLPDADIRANLSKTIETLLLWPCAGALAGQRPPMSPDQYRAMVRGAQIQLQDDSLRLYCQVFVALFDAAVLQLTMQ</sequence>
<dbReference type="CDD" id="cd02440">
    <property type="entry name" value="AdoMet_MTases"/>
    <property type="match status" value="1"/>
</dbReference>
<evidence type="ECO:0008006" key="4">
    <source>
        <dbReference type="Google" id="ProtNLM"/>
    </source>
</evidence>
<dbReference type="SUPFAM" id="SSF53335">
    <property type="entry name" value="S-adenosyl-L-methionine-dependent methyltransferases"/>
    <property type="match status" value="1"/>
</dbReference>
<keyword evidence="3" id="KW-1185">Reference proteome</keyword>
<comment type="caution">
    <text evidence="2">The sequence shown here is derived from an EMBL/GenBank/DDBJ whole genome shotgun (WGS) entry which is preliminary data.</text>
</comment>
<dbReference type="Proteomes" id="UP001175353">
    <property type="component" value="Unassembled WGS sequence"/>
</dbReference>
<reference evidence="2" key="1">
    <citation type="submission" date="2023-06" db="EMBL/GenBank/DDBJ databases">
        <title>Black Yeasts Isolated from many extreme environments.</title>
        <authorList>
            <person name="Coleine C."/>
            <person name="Stajich J.E."/>
            <person name="Selbmann L."/>
        </authorList>
    </citation>
    <scope>NUCLEOTIDE SEQUENCE</scope>
    <source>
        <strain evidence="2">CCFEE 5200</strain>
    </source>
</reference>
<feature type="region of interest" description="Disordered" evidence="1">
    <location>
        <begin position="109"/>
        <end position="131"/>
    </location>
</feature>
<evidence type="ECO:0000313" key="3">
    <source>
        <dbReference type="Proteomes" id="UP001175353"/>
    </source>
</evidence>
<dbReference type="EMBL" id="JAUJLE010000023">
    <property type="protein sequence ID" value="KAK1005312.1"/>
    <property type="molecule type" value="Genomic_DNA"/>
</dbReference>